<dbReference type="Pfam" id="PF08263">
    <property type="entry name" value="LRRNT_2"/>
    <property type="match status" value="1"/>
</dbReference>
<gene>
    <name evidence="10" type="ORF">QJS04_geneDACA010379</name>
</gene>
<comment type="similarity">
    <text evidence="7">Belongs to the polygalacturonase-inhibiting protein family.</text>
</comment>
<dbReference type="InterPro" id="IPR001611">
    <property type="entry name" value="Leu-rich_rpt"/>
</dbReference>
<evidence type="ECO:0000256" key="3">
    <source>
        <dbReference type="ARBA" id="ARBA00022614"/>
    </source>
</evidence>
<evidence type="ECO:0000256" key="7">
    <source>
        <dbReference type="ARBA" id="ARBA00038043"/>
    </source>
</evidence>
<dbReference type="GO" id="GO:0016020">
    <property type="term" value="C:membrane"/>
    <property type="evidence" value="ECO:0007669"/>
    <property type="project" value="UniProtKB-SubCell"/>
</dbReference>
<evidence type="ECO:0000256" key="4">
    <source>
        <dbReference type="ARBA" id="ARBA00022729"/>
    </source>
</evidence>
<dbReference type="FunFam" id="3.80.10.10:FF:000400">
    <property type="entry name" value="Nuclear pore complex protein NUP107"/>
    <property type="match status" value="1"/>
</dbReference>
<dbReference type="Proteomes" id="UP001179952">
    <property type="component" value="Unassembled WGS sequence"/>
</dbReference>
<comment type="subcellular location">
    <subcellularLocation>
        <location evidence="1">Cell envelope</location>
    </subcellularLocation>
    <subcellularLocation>
        <location evidence="2">Membrane</location>
    </subcellularLocation>
</comment>
<feature type="domain" description="Leucine-rich repeat-containing N-terminal plant-type" evidence="9">
    <location>
        <begin position="33"/>
        <end position="66"/>
    </location>
</feature>
<evidence type="ECO:0000313" key="11">
    <source>
        <dbReference type="Proteomes" id="UP001179952"/>
    </source>
</evidence>
<evidence type="ECO:0000256" key="2">
    <source>
        <dbReference type="ARBA" id="ARBA00004370"/>
    </source>
</evidence>
<keyword evidence="4 8" id="KW-0732">Signal</keyword>
<dbReference type="PANTHER" id="PTHR48059:SF4">
    <property type="entry name" value="POLYGALACTURONASE INHIBITOR 1-RELATED"/>
    <property type="match status" value="1"/>
</dbReference>
<protein>
    <submittedName>
        <fullName evidence="10">Polygalacturonase inhibitor 1</fullName>
    </submittedName>
</protein>
<keyword evidence="3" id="KW-0433">Leucine-rich repeat</keyword>
<dbReference type="InterPro" id="IPR032675">
    <property type="entry name" value="LRR_dom_sf"/>
</dbReference>
<feature type="signal peptide" evidence="8">
    <location>
        <begin position="1"/>
        <end position="28"/>
    </location>
</feature>
<keyword evidence="6" id="KW-0472">Membrane</keyword>
<dbReference type="InterPro" id="IPR013210">
    <property type="entry name" value="LRR_N_plant-typ"/>
</dbReference>
<sequence length="331" mass="36133">METTHLTFSLIIFTALLTFSSLLNPTLASKCNKDDKKALLSIQSHLGFSGWQSSIACCDWSGVNCDADGRVIGLGILNFLSAGGTIPPAIGDLPFLQELFLHKLSDLVGEIPRSLTRLQNLTTLGISWTNVSGPVPAFLSEMKSLNYLDLSFNNLTGPIPASLGTLPSLNFIHLDRNRLTGPIPATLGNLPPPLSLYLSHNMLSGPVPRSLGEVVHINTLDISKNQLVGDPSFLFGASKPTDTIIISRNLFEFDLTGVEFPVNLTTLDMSHNMIYGEMPKQMTELNMLQNFNGSYNRLCGEIPQGGRVQDFDQFSFFHNRCLCGSPLMACK</sequence>
<comment type="caution">
    <text evidence="10">The sequence shown here is derived from an EMBL/GenBank/DDBJ whole genome shotgun (WGS) entry which is preliminary data.</text>
</comment>
<dbReference type="SUPFAM" id="SSF52058">
    <property type="entry name" value="L domain-like"/>
    <property type="match status" value="1"/>
</dbReference>
<dbReference type="InterPro" id="IPR051848">
    <property type="entry name" value="PGIP"/>
</dbReference>
<name>A0AAV9A590_ACOGR</name>
<dbReference type="AlphaFoldDB" id="A0AAV9A590"/>
<evidence type="ECO:0000313" key="10">
    <source>
        <dbReference type="EMBL" id="KAK1259305.1"/>
    </source>
</evidence>
<evidence type="ECO:0000256" key="5">
    <source>
        <dbReference type="ARBA" id="ARBA00022737"/>
    </source>
</evidence>
<evidence type="ECO:0000259" key="9">
    <source>
        <dbReference type="Pfam" id="PF08263"/>
    </source>
</evidence>
<dbReference type="Pfam" id="PF00560">
    <property type="entry name" value="LRR_1"/>
    <property type="match status" value="2"/>
</dbReference>
<feature type="chain" id="PRO_5043866218" evidence="8">
    <location>
        <begin position="29"/>
        <end position="331"/>
    </location>
</feature>
<organism evidence="10 11">
    <name type="scientific">Acorus gramineus</name>
    <name type="common">Dwarf sweet flag</name>
    <dbReference type="NCBI Taxonomy" id="55184"/>
    <lineage>
        <taxon>Eukaryota</taxon>
        <taxon>Viridiplantae</taxon>
        <taxon>Streptophyta</taxon>
        <taxon>Embryophyta</taxon>
        <taxon>Tracheophyta</taxon>
        <taxon>Spermatophyta</taxon>
        <taxon>Magnoliopsida</taxon>
        <taxon>Liliopsida</taxon>
        <taxon>Acoraceae</taxon>
        <taxon>Acorus</taxon>
    </lineage>
</organism>
<dbReference type="Gene3D" id="3.80.10.10">
    <property type="entry name" value="Ribonuclease Inhibitor"/>
    <property type="match status" value="1"/>
</dbReference>
<reference evidence="10" key="2">
    <citation type="submission" date="2023-06" db="EMBL/GenBank/DDBJ databases">
        <authorList>
            <person name="Ma L."/>
            <person name="Liu K.-W."/>
            <person name="Li Z."/>
            <person name="Hsiao Y.-Y."/>
            <person name="Qi Y."/>
            <person name="Fu T."/>
            <person name="Tang G."/>
            <person name="Zhang D."/>
            <person name="Sun W.-H."/>
            <person name="Liu D.-K."/>
            <person name="Li Y."/>
            <person name="Chen G.-Z."/>
            <person name="Liu X.-D."/>
            <person name="Liao X.-Y."/>
            <person name="Jiang Y.-T."/>
            <person name="Yu X."/>
            <person name="Hao Y."/>
            <person name="Huang J."/>
            <person name="Zhao X.-W."/>
            <person name="Ke S."/>
            <person name="Chen Y.-Y."/>
            <person name="Wu W.-L."/>
            <person name="Hsu J.-L."/>
            <person name="Lin Y.-F."/>
            <person name="Huang M.-D."/>
            <person name="Li C.-Y."/>
            <person name="Huang L."/>
            <person name="Wang Z.-W."/>
            <person name="Zhao X."/>
            <person name="Zhong W.-Y."/>
            <person name="Peng D.-H."/>
            <person name="Ahmad S."/>
            <person name="Lan S."/>
            <person name="Zhang J.-S."/>
            <person name="Tsai W.-C."/>
            <person name="Van De Peer Y."/>
            <person name="Liu Z.-J."/>
        </authorList>
    </citation>
    <scope>NUCLEOTIDE SEQUENCE</scope>
    <source>
        <strain evidence="10">SCP</strain>
        <tissue evidence="10">Leaves</tissue>
    </source>
</reference>
<evidence type="ECO:0000256" key="6">
    <source>
        <dbReference type="ARBA" id="ARBA00023136"/>
    </source>
</evidence>
<dbReference type="Pfam" id="PF13855">
    <property type="entry name" value="LRR_8"/>
    <property type="match status" value="1"/>
</dbReference>
<reference evidence="10" key="1">
    <citation type="journal article" date="2023" name="Nat. Commun.">
        <title>Diploid and tetraploid genomes of Acorus and the evolution of monocots.</title>
        <authorList>
            <person name="Ma L."/>
            <person name="Liu K.W."/>
            <person name="Li Z."/>
            <person name="Hsiao Y.Y."/>
            <person name="Qi Y."/>
            <person name="Fu T."/>
            <person name="Tang G.D."/>
            <person name="Zhang D."/>
            <person name="Sun W.H."/>
            <person name="Liu D.K."/>
            <person name="Li Y."/>
            <person name="Chen G.Z."/>
            <person name="Liu X.D."/>
            <person name="Liao X.Y."/>
            <person name="Jiang Y.T."/>
            <person name="Yu X."/>
            <person name="Hao Y."/>
            <person name="Huang J."/>
            <person name="Zhao X.W."/>
            <person name="Ke S."/>
            <person name="Chen Y.Y."/>
            <person name="Wu W.L."/>
            <person name="Hsu J.L."/>
            <person name="Lin Y.F."/>
            <person name="Huang M.D."/>
            <person name="Li C.Y."/>
            <person name="Huang L."/>
            <person name="Wang Z.W."/>
            <person name="Zhao X."/>
            <person name="Zhong W.Y."/>
            <person name="Peng D.H."/>
            <person name="Ahmad S."/>
            <person name="Lan S."/>
            <person name="Zhang J.S."/>
            <person name="Tsai W.C."/>
            <person name="Van de Peer Y."/>
            <person name="Liu Z.J."/>
        </authorList>
    </citation>
    <scope>NUCLEOTIDE SEQUENCE</scope>
    <source>
        <strain evidence="10">SCP</strain>
    </source>
</reference>
<accession>A0AAV9A590</accession>
<keyword evidence="11" id="KW-1185">Reference proteome</keyword>
<evidence type="ECO:0000256" key="8">
    <source>
        <dbReference type="SAM" id="SignalP"/>
    </source>
</evidence>
<proteinExistence type="inferred from homology"/>
<dbReference type="EMBL" id="JAUJYN010000012">
    <property type="protein sequence ID" value="KAK1259305.1"/>
    <property type="molecule type" value="Genomic_DNA"/>
</dbReference>
<evidence type="ECO:0000256" key="1">
    <source>
        <dbReference type="ARBA" id="ARBA00004196"/>
    </source>
</evidence>
<dbReference type="PANTHER" id="PTHR48059">
    <property type="entry name" value="POLYGALACTURONASE INHIBITOR 1"/>
    <property type="match status" value="1"/>
</dbReference>
<keyword evidence="5" id="KW-0677">Repeat</keyword>